<keyword evidence="2" id="KW-1185">Reference proteome</keyword>
<sequence length="79" mass="8880">MRTIDELEHTARVHTVIEVVKEVLGDSVLTDEFIASLRRMSFEELGQFVLRLVTTRELDSDFLAASAVDSGVQQQLGFI</sequence>
<organism evidence="1 2">
    <name type="scientific">Paenibacillus albicereus</name>
    <dbReference type="NCBI Taxonomy" id="2726185"/>
    <lineage>
        <taxon>Bacteria</taxon>
        <taxon>Bacillati</taxon>
        <taxon>Bacillota</taxon>
        <taxon>Bacilli</taxon>
        <taxon>Bacillales</taxon>
        <taxon>Paenibacillaceae</taxon>
        <taxon>Paenibacillus</taxon>
    </lineage>
</organism>
<dbReference type="RefSeq" id="WP_168906421.1">
    <property type="nucleotide sequence ID" value="NZ_CP051428.1"/>
</dbReference>
<dbReference type="EMBL" id="CP051428">
    <property type="protein sequence ID" value="QJC50766.1"/>
    <property type="molecule type" value="Genomic_DNA"/>
</dbReference>
<name>A0A6H2GUB9_9BACL</name>
<dbReference type="KEGG" id="palr:HGI30_03755"/>
<evidence type="ECO:0000313" key="2">
    <source>
        <dbReference type="Proteomes" id="UP000502136"/>
    </source>
</evidence>
<gene>
    <name evidence="1" type="ORF">HGI30_03755</name>
</gene>
<reference evidence="1 2" key="1">
    <citation type="submission" date="2020-04" db="EMBL/GenBank/DDBJ databases">
        <title>Novel Paenibacillus strain UniB2 isolated from commercial digestive syrup.</title>
        <authorList>
            <person name="Thorat V."/>
            <person name="Kirdat K."/>
            <person name="Tiwarekar B."/>
            <person name="Yadav A."/>
        </authorList>
    </citation>
    <scope>NUCLEOTIDE SEQUENCE [LARGE SCALE GENOMIC DNA]</scope>
    <source>
        <strain evidence="1 2">UniB2</strain>
    </source>
</reference>
<accession>A0A6H2GUB9</accession>
<evidence type="ECO:0000313" key="1">
    <source>
        <dbReference type="EMBL" id="QJC50766.1"/>
    </source>
</evidence>
<proteinExistence type="predicted"/>
<dbReference type="Proteomes" id="UP000502136">
    <property type="component" value="Chromosome"/>
</dbReference>
<protein>
    <submittedName>
        <fullName evidence="1">Uncharacterized protein</fullName>
    </submittedName>
</protein>
<dbReference type="AlphaFoldDB" id="A0A6H2GUB9"/>